<protein>
    <submittedName>
        <fullName evidence="5">Complement C1q tumor necrosis factor-related protein 2-like</fullName>
    </submittedName>
</protein>
<sequence>MGNVGSCEYKQPEPVYVSAVFTGVLTGTDDPQHVPFDRVLTQYPSGAWNPDAFEFVCPKAGVYLFSFSVRPEFEHAAALHLMRGNEPVVSIFADKNDGNAGTSSQSTMMDLKVGERIWIRLDDGHNVGIRSHPKSPSATFNALLVHPDKSA</sequence>
<dbReference type="InterPro" id="IPR001073">
    <property type="entry name" value="C1q_dom"/>
</dbReference>
<keyword evidence="4" id="KW-1185">Reference proteome</keyword>
<evidence type="ECO:0000256" key="1">
    <source>
        <dbReference type="ARBA" id="ARBA00004613"/>
    </source>
</evidence>
<dbReference type="AlphaFoldDB" id="A0A8B7ZLE2"/>
<dbReference type="GeneID" id="110987446"/>
<dbReference type="PRINTS" id="PR00007">
    <property type="entry name" value="COMPLEMNTC1Q"/>
</dbReference>
<dbReference type="InterPro" id="IPR008983">
    <property type="entry name" value="Tumour_necrosis_fac-like_dom"/>
</dbReference>
<comment type="subcellular location">
    <subcellularLocation>
        <location evidence="1">Secreted</location>
    </subcellularLocation>
</comment>
<dbReference type="OMA" id="ICRIKRE"/>
<dbReference type="Proteomes" id="UP000694845">
    <property type="component" value="Unplaced"/>
</dbReference>
<gene>
    <name evidence="5" type="primary">LOC110987446</name>
</gene>
<keyword evidence="2" id="KW-0964">Secreted</keyword>
<dbReference type="Pfam" id="PF00386">
    <property type="entry name" value="C1q"/>
    <property type="match status" value="1"/>
</dbReference>
<reference evidence="5" key="1">
    <citation type="submission" date="2025-08" db="UniProtKB">
        <authorList>
            <consortium name="RefSeq"/>
        </authorList>
    </citation>
    <scope>IDENTIFICATION</scope>
</reference>
<evidence type="ECO:0000259" key="3">
    <source>
        <dbReference type="PROSITE" id="PS50871"/>
    </source>
</evidence>
<evidence type="ECO:0000313" key="4">
    <source>
        <dbReference type="Proteomes" id="UP000694845"/>
    </source>
</evidence>
<accession>A0A8B7ZLE2</accession>
<dbReference type="PROSITE" id="PS50871">
    <property type="entry name" value="C1Q"/>
    <property type="match status" value="1"/>
</dbReference>
<name>A0A8B7ZLE2_ACAPL</name>
<dbReference type="SMART" id="SM00110">
    <property type="entry name" value="C1Q"/>
    <property type="match status" value="1"/>
</dbReference>
<dbReference type="Gene3D" id="2.60.120.40">
    <property type="match status" value="1"/>
</dbReference>
<proteinExistence type="predicted"/>
<dbReference type="GO" id="GO:0005581">
    <property type="term" value="C:collagen trimer"/>
    <property type="evidence" value="ECO:0007669"/>
    <property type="project" value="UniProtKB-KW"/>
</dbReference>
<dbReference type="InterPro" id="IPR050392">
    <property type="entry name" value="Collagen/C1q_domain"/>
</dbReference>
<dbReference type="PANTHER" id="PTHR15427">
    <property type="entry name" value="EMILIN ELASTIN MICROFIBRIL INTERFACE-LOCATED PROTEIN ELASTIN MICROFIBRIL INTERFACER"/>
    <property type="match status" value="1"/>
</dbReference>
<evidence type="ECO:0000256" key="2">
    <source>
        <dbReference type="ARBA" id="ARBA00022525"/>
    </source>
</evidence>
<feature type="domain" description="C1q" evidence="3">
    <location>
        <begin position="10"/>
        <end position="151"/>
    </location>
</feature>
<organism evidence="4 5">
    <name type="scientific">Acanthaster planci</name>
    <name type="common">Crown-of-thorns starfish</name>
    <dbReference type="NCBI Taxonomy" id="133434"/>
    <lineage>
        <taxon>Eukaryota</taxon>
        <taxon>Metazoa</taxon>
        <taxon>Echinodermata</taxon>
        <taxon>Eleutherozoa</taxon>
        <taxon>Asterozoa</taxon>
        <taxon>Asteroidea</taxon>
        <taxon>Valvatacea</taxon>
        <taxon>Valvatida</taxon>
        <taxon>Acanthasteridae</taxon>
        <taxon>Acanthaster</taxon>
    </lineage>
</organism>
<dbReference type="PANTHER" id="PTHR15427:SF33">
    <property type="entry name" value="COLLAGEN IV NC1 DOMAIN-CONTAINING PROTEIN"/>
    <property type="match status" value="1"/>
</dbReference>
<dbReference type="KEGG" id="aplc:110987446"/>
<dbReference type="RefSeq" id="XP_022105872.1">
    <property type="nucleotide sequence ID" value="XM_022250180.1"/>
</dbReference>
<dbReference type="SUPFAM" id="SSF49842">
    <property type="entry name" value="TNF-like"/>
    <property type="match status" value="1"/>
</dbReference>
<evidence type="ECO:0000313" key="5">
    <source>
        <dbReference type="RefSeq" id="XP_022105872.1"/>
    </source>
</evidence>
<dbReference type="OrthoDB" id="10021193at2759"/>